<name>A0A8T0DA59_9TREM</name>
<evidence type="ECO:0000313" key="2">
    <source>
        <dbReference type="Proteomes" id="UP000699462"/>
    </source>
</evidence>
<dbReference type="Proteomes" id="UP000699462">
    <property type="component" value="Unassembled WGS sequence"/>
</dbReference>
<dbReference type="AlphaFoldDB" id="A0A8T0DA59"/>
<keyword evidence="2" id="KW-1185">Reference proteome</keyword>
<comment type="caution">
    <text evidence="1">The sequence shown here is derived from an EMBL/GenBank/DDBJ whole genome shotgun (WGS) entry which is preliminary data.</text>
</comment>
<sequence length="106" mass="12373">MSRPFVDLDSSLLVKLSDTLKDRICAKSFVNLQDYVEENFFQKREQLTTAFNAYLDHIKKVGYVHLDVTASDNYNPFVTDDRTARTPKVTIQCELFYGFYPMDVFL</sequence>
<reference evidence="1 2" key="1">
    <citation type="submission" date="2019-07" db="EMBL/GenBank/DDBJ databases">
        <title>Annotation for the trematode Paragonimus westermani.</title>
        <authorList>
            <person name="Choi Y.-J."/>
        </authorList>
    </citation>
    <scope>NUCLEOTIDE SEQUENCE [LARGE SCALE GENOMIC DNA]</scope>
    <source>
        <strain evidence="1">180907_Pwestermani</strain>
    </source>
</reference>
<gene>
    <name evidence="1" type="ORF">P879_09995</name>
</gene>
<protein>
    <submittedName>
        <fullName evidence="1">Uncharacterized protein</fullName>
    </submittedName>
</protein>
<evidence type="ECO:0000313" key="1">
    <source>
        <dbReference type="EMBL" id="KAF8563591.1"/>
    </source>
</evidence>
<dbReference type="OrthoDB" id="6252794at2759"/>
<organism evidence="1 2">
    <name type="scientific">Paragonimus westermani</name>
    <dbReference type="NCBI Taxonomy" id="34504"/>
    <lineage>
        <taxon>Eukaryota</taxon>
        <taxon>Metazoa</taxon>
        <taxon>Spiralia</taxon>
        <taxon>Lophotrochozoa</taxon>
        <taxon>Platyhelminthes</taxon>
        <taxon>Trematoda</taxon>
        <taxon>Digenea</taxon>
        <taxon>Plagiorchiida</taxon>
        <taxon>Troglotremata</taxon>
        <taxon>Troglotrematidae</taxon>
        <taxon>Paragonimus</taxon>
    </lineage>
</organism>
<dbReference type="EMBL" id="JTDF01011400">
    <property type="protein sequence ID" value="KAF8563591.1"/>
    <property type="molecule type" value="Genomic_DNA"/>
</dbReference>
<accession>A0A8T0DA59</accession>
<proteinExistence type="predicted"/>